<feature type="non-terminal residue" evidence="2">
    <location>
        <position position="1"/>
    </location>
</feature>
<gene>
    <name evidence="2" type="ORF">Taro_043352</name>
</gene>
<dbReference type="Proteomes" id="UP000652761">
    <property type="component" value="Unassembled WGS sequence"/>
</dbReference>
<evidence type="ECO:0000313" key="2">
    <source>
        <dbReference type="EMBL" id="MQM10460.1"/>
    </source>
</evidence>
<evidence type="ECO:0000256" key="1">
    <source>
        <dbReference type="SAM" id="MobiDB-lite"/>
    </source>
</evidence>
<dbReference type="EMBL" id="NMUH01004679">
    <property type="protein sequence ID" value="MQM10460.1"/>
    <property type="molecule type" value="Genomic_DNA"/>
</dbReference>
<keyword evidence="3" id="KW-1185">Reference proteome</keyword>
<sequence>RARASEKEEKGWEPELHSLHPLLRPERRPGGPLVSTLLDLVSTHYPKTAQKTPKLRGQASPAIPQRLAGLHITSPGFPKPLSFKPNPFATRKTSLGSFARGEETLTLAVRKPEVACFDPAIWSSSGDLQQLEASWSLEEGFPDSNLLWRST</sequence>
<feature type="non-terminal residue" evidence="2">
    <location>
        <position position="151"/>
    </location>
</feature>
<organism evidence="2 3">
    <name type="scientific">Colocasia esculenta</name>
    <name type="common">Wild taro</name>
    <name type="synonym">Arum esculentum</name>
    <dbReference type="NCBI Taxonomy" id="4460"/>
    <lineage>
        <taxon>Eukaryota</taxon>
        <taxon>Viridiplantae</taxon>
        <taxon>Streptophyta</taxon>
        <taxon>Embryophyta</taxon>
        <taxon>Tracheophyta</taxon>
        <taxon>Spermatophyta</taxon>
        <taxon>Magnoliopsida</taxon>
        <taxon>Liliopsida</taxon>
        <taxon>Araceae</taxon>
        <taxon>Aroideae</taxon>
        <taxon>Colocasieae</taxon>
        <taxon>Colocasia</taxon>
    </lineage>
</organism>
<name>A0A843X3Z6_COLES</name>
<feature type="region of interest" description="Disordered" evidence="1">
    <location>
        <begin position="1"/>
        <end position="28"/>
    </location>
</feature>
<protein>
    <submittedName>
        <fullName evidence="2">Uncharacterized protein</fullName>
    </submittedName>
</protein>
<comment type="caution">
    <text evidence="2">The sequence shown here is derived from an EMBL/GenBank/DDBJ whole genome shotgun (WGS) entry which is preliminary data.</text>
</comment>
<accession>A0A843X3Z6</accession>
<evidence type="ECO:0000313" key="3">
    <source>
        <dbReference type="Proteomes" id="UP000652761"/>
    </source>
</evidence>
<dbReference type="AlphaFoldDB" id="A0A843X3Z6"/>
<reference evidence="2" key="1">
    <citation type="submission" date="2017-07" db="EMBL/GenBank/DDBJ databases">
        <title>Taro Niue Genome Assembly and Annotation.</title>
        <authorList>
            <person name="Atibalentja N."/>
            <person name="Keating K."/>
            <person name="Fields C.J."/>
        </authorList>
    </citation>
    <scope>NUCLEOTIDE SEQUENCE</scope>
    <source>
        <strain evidence="2">Niue_2</strain>
        <tissue evidence="2">Leaf</tissue>
    </source>
</reference>
<proteinExistence type="predicted"/>